<dbReference type="Proteomes" id="UP000007819">
    <property type="component" value="Unassembled WGS sequence"/>
</dbReference>
<dbReference type="RefSeq" id="XP_008184253.1">
    <property type="nucleotide sequence ID" value="XM_008186031.1"/>
</dbReference>
<evidence type="ECO:0000313" key="2">
    <source>
        <dbReference type="Proteomes" id="UP000007819"/>
    </source>
</evidence>
<reference evidence="1" key="2">
    <citation type="submission" date="2022-06" db="UniProtKB">
        <authorList>
            <consortium name="EnsemblMetazoa"/>
        </authorList>
    </citation>
    <scope>IDENTIFICATION</scope>
</reference>
<dbReference type="PANTHER" id="PTHR37162:SF1">
    <property type="entry name" value="BED-TYPE DOMAIN-CONTAINING PROTEIN"/>
    <property type="match status" value="1"/>
</dbReference>
<evidence type="ECO:0000313" key="1">
    <source>
        <dbReference type="EnsemblMetazoa" id="XP_008184253.1"/>
    </source>
</evidence>
<keyword evidence="2" id="KW-1185">Reference proteome</keyword>
<dbReference type="GeneID" id="103309756"/>
<dbReference type="EnsemblMetazoa" id="XM_008186031.1">
    <property type="protein sequence ID" value="XP_008184253.1"/>
    <property type="gene ID" value="LOC103309756"/>
</dbReference>
<proteinExistence type="predicted"/>
<accession>A0A8R2FAV9</accession>
<dbReference type="PANTHER" id="PTHR37162">
    <property type="entry name" value="HAT FAMILY DIMERISATION DOMAINCONTAINING PROTEIN-RELATED"/>
    <property type="match status" value="1"/>
</dbReference>
<protein>
    <submittedName>
        <fullName evidence="1">Uncharacterized protein</fullName>
    </submittedName>
</protein>
<reference evidence="2" key="1">
    <citation type="submission" date="2010-06" db="EMBL/GenBank/DDBJ databases">
        <authorList>
            <person name="Jiang H."/>
            <person name="Abraham K."/>
            <person name="Ali S."/>
            <person name="Alsbrooks S.L."/>
            <person name="Anim B.N."/>
            <person name="Anosike U.S."/>
            <person name="Attaway T."/>
            <person name="Bandaranaike D.P."/>
            <person name="Battles P.K."/>
            <person name="Bell S.N."/>
            <person name="Bell A.V."/>
            <person name="Beltran B."/>
            <person name="Bickham C."/>
            <person name="Bustamante Y."/>
            <person name="Caleb T."/>
            <person name="Canada A."/>
            <person name="Cardenas V."/>
            <person name="Carter K."/>
            <person name="Chacko J."/>
            <person name="Chandrabose M.N."/>
            <person name="Chavez D."/>
            <person name="Chavez A."/>
            <person name="Chen L."/>
            <person name="Chu H.-S."/>
            <person name="Claassen K.J."/>
            <person name="Cockrell R."/>
            <person name="Collins M."/>
            <person name="Cooper J.A."/>
            <person name="Cree A."/>
            <person name="Curry S.M."/>
            <person name="Da Y."/>
            <person name="Dao M.D."/>
            <person name="Das B."/>
            <person name="Davila M.-L."/>
            <person name="Davy-Carroll L."/>
            <person name="Denson S."/>
            <person name="Dinh H."/>
            <person name="Ebong V.E."/>
            <person name="Edwards J.R."/>
            <person name="Egan A."/>
            <person name="El-Daye J."/>
            <person name="Escobedo L."/>
            <person name="Fernandez S."/>
            <person name="Fernando P.R."/>
            <person name="Flagg N."/>
            <person name="Forbes L.D."/>
            <person name="Fowler R.G."/>
            <person name="Fu Q."/>
            <person name="Gabisi R.A."/>
            <person name="Ganer J."/>
            <person name="Garbino Pronczuk A."/>
            <person name="Garcia R.M."/>
            <person name="Garner T."/>
            <person name="Garrett T.E."/>
            <person name="Gonzalez D.A."/>
            <person name="Hamid H."/>
            <person name="Hawkins E.S."/>
            <person name="Hirani K."/>
            <person name="Hogues M.E."/>
            <person name="Hollins B."/>
            <person name="Hsiao C.-H."/>
            <person name="Jabil R."/>
            <person name="James M.L."/>
            <person name="Jhangiani S.N."/>
            <person name="Johnson B."/>
            <person name="Johnson Q."/>
            <person name="Joshi V."/>
            <person name="Kalu J.B."/>
            <person name="Kam C."/>
            <person name="Kashfia A."/>
            <person name="Keebler J."/>
            <person name="Kisamo H."/>
            <person name="Kovar C.L."/>
            <person name="Lago L.A."/>
            <person name="Lai C.-Y."/>
            <person name="Laidlaw J."/>
            <person name="Lara F."/>
            <person name="Le T.-K."/>
            <person name="Lee S.L."/>
            <person name="Legall F.H."/>
            <person name="Lemon S.J."/>
            <person name="Lewis L.R."/>
            <person name="Li B."/>
            <person name="Liu Y."/>
            <person name="Liu Y.-S."/>
            <person name="Lopez J."/>
            <person name="Lozado R.J."/>
            <person name="Lu J."/>
            <person name="Madu R.C."/>
            <person name="Maheshwari M."/>
            <person name="Maheshwari R."/>
            <person name="Malloy K."/>
            <person name="Martinez E."/>
            <person name="Mathew T."/>
            <person name="Mercado I.C."/>
            <person name="Mercado C."/>
            <person name="Meyer B."/>
            <person name="Montgomery K."/>
            <person name="Morgan M.B."/>
            <person name="Munidasa M."/>
            <person name="Nazareth L.V."/>
            <person name="Nelson J."/>
            <person name="Ng B.M."/>
            <person name="Nguyen N.B."/>
            <person name="Nguyen P.Q."/>
            <person name="Nguyen T."/>
            <person name="Obregon M."/>
            <person name="Okwuonu G.O."/>
            <person name="Onwere C.G."/>
            <person name="Orozco G."/>
            <person name="Parra A."/>
            <person name="Patel S."/>
            <person name="Patil S."/>
            <person name="Perez A."/>
            <person name="Perez Y."/>
            <person name="Pham C."/>
            <person name="Primus E.L."/>
            <person name="Pu L.-L."/>
            <person name="Puazo M."/>
            <person name="Qin X."/>
            <person name="Quiroz J.B."/>
            <person name="Reese J."/>
            <person name="Richards S."/>
            <person name="Rives C.M."/>
            <person name="Robberts R."/>
            <person name="Ruiz S.J."/>
            <person name="Ruiz M.J."/>
            <person name="Santibanez J."/>
            <person name="Schneider B.W."/>
            <person name="Sisson I."/>
            <person name="Smith M."/>
            <person name="Sodergren E."/>
            <person name="Song X.-Z."/>
            <person name="Song B.B."/>
            <person name="Summersgill H."/>
            <person name="Thelus R."/>
            <person name="Thornton R.D."/>
            <person name="Trejos Z.Y."/>
            <person name="Usmani K."/>
            <person name="Vattathil S."/>
            <person name="Villasana D."/>
            <person name="Walker D.L."/>
            <person name="Wang S."/>
            <person name="Wang K."/>
            <person name="White C.S."/>
            <person name="Williams A.C."/>
            <person name="Williamson J."/>
            <person name="Wilson K."/>
            <person name="Woghiren I.O."/>
            <person name="Woodworth J.R."/>
            <person name="Worley K.C."/>
            <person name="Wright R.A."/>
            <person name="Wu W."/>
            <person name="Young L."/>
            <person name="Zhang L."/>
            <person name="Zhang J."/>
            <person name="Zhu Y."/>
            <person name="Muzny D.M."/>
            <person name="Weinstock G."/>
            <person name="Gibbs R.A."/>
        </authorList>
    </citation>
    <scope>NUCLEOTIDE SEQUENCE [LARGE SCALE GENOMIC DNA]</scope>
    <source>
        <strain evidence="2">LSR1</strain>
    </source>
</reference>
<dbReference type="KEGG" id="api:103309756"/>
<dbReference type="OrthoDB" id="6595482at2759"/>
<dbReference type="AlphaFoldDB" id="A0A8R2FAV9"/>
<name>A0A8R2FAV9_ACYPI</name>
<sequence length="169" mass="19186">MEEILFSDDWLKCVEFKGWLQKVLNNDLKAHCTACKVVLNAGKSDLLKHAAGKKHIENLKVIKNSRNIEESFKNTKPEQSVAVKETEIRLASFFAEHNVAFQVADHLLHVMKKSFYDSNIAQSITLNRTKCTSIIKNVLNAVETDETVNNLKNVKFSILVDESTDNNRP</sequence>
<organism evidence="1 2">
    <name type="scientific">Acyrthosiphon pisum</name>
    <name type="common">Pea aphid</name>
    <dbReference type="NCBI Taxonomy" id="7029"/>
    <lineage>
        <taxon>Eukaryota</taxon>
        <taxon>Metazoa</taxon>
        <taxon>Ecdysozoa</taxon>
        <taxon>Arthropoda</taxon>
        <taxon>Hexapoda</taxon>
        <taxon>Insecta</taxon>
        <taxon>Pterygota</taxon>
        <taxon>Neoptera</taxon>
        <taxon>Paraneoptera</taxon>
        <taxon>Hemiptera</taxon>
        <taxon>Sternorrhyncha</taxon>
        <taxon>Aphidomorpha</taxon>
        <taxon>Aphidoidea</taxon>
        <taxon>Aphididae</taxon>
        <taxon>Macrosiphini</taxon>
        <taxon>Acyrthosiphon</taxon>
    </lineage>
</organism>